<feature type="transmembrane region" description="Helical" evidence="6">
    <location>
        <begin position="686"/>
        <end position="707"/>
    </location>
</feature>
<dbReference type="STRING" id="333140.AWW68_02970"/>
<dbReference type="Pfam" id="PF02687">
    <property type="entry name" value="FtsX"/>
    <property type="match status" value="2"/>
</dbReference>
<dbReference type="Pfam" id="PF12704">
    <property type="entry name" value="MacB_PCD"/>
    <property type="match status" value="1"/>
</dbReference>
<dbReference type="Proteomes" id="UP000075606">
    <property type="component" value="Unassembled WGS sequence"/>
</dbReference>
<keyword evidence="4 6" id="KW-1133">Transmembrane helix</keyword>
<comment type="caution">
    <text evidence="9">The sequence shown here is derived from an EMBL/GenBank/DDBJ whole genome shotgun (WGS) entry which is preliminary data.</text>
</comment>
<evidence type="ECO:0000256" key="5">
    <source>
        <dbReference type="ARBA" id="ARBA00023136"/>
    </source>
</evidence>
<evidence type="ECO:0000256" key="6">
    <source>
        <dbReference type="SAM" id="Phobius"/>
    </source>
</evidence>
<sequence>MSSLGVRLPSEFIFLGLKTQNMFKTIIKTALRVFWKERAYALLNVLGLTVGITASMLLLIYIQGEKQYDQFHSDVDRIYQMMENQDYSGTVFTTSANPGPLKDAMKEAMPEVEHFAQFTWEQERLFTNGDQSFKETGRVASEDFFHIFSTKFIEGSKENSLVEPTVLYLSQSLKEKIFGDKTALGQSLSVNGWGEYQVGGVFEDVPTTSSMTFDFVMPYEPWLRQNDWLEDWGNNGIRGMVKLQPGVDHQAFNEKIKGFVKERNEGSVVDLFLFPLKDLYLKGSWEDGKQSGGRIVYVRLFSVVAIFILVIACINFMNLATARSTKRAKEVGVKKVVGSSRKQLVFQFIGESTIMALISALLSGLFISLLIPSLNELIQRELTFSYQNVNQIGLLIGVGLIVGVLAGSYPAMILSSFKPVSVLKGSFKTSGWSNGIRKGLVVFQFLISTFLIISTLVIHQQMEFVKNKNLGYQKENIVYLPIEGDLANEQSAELFISRVLDNPSFTNITVASNTPINIGSSTSGGYSWEGKTDQNETLFNVLQVGEGFIETLGMEMLEGRTFDPNLVSDTLNVIINEQTAKAMNVEDPLNYPVTFWGRTGKVIGIVKDFHFSSLHQNIDPIVISLRPENANYFIAKMNGNTEAGIGYLEDLTKELNPNYPFTYRFLDETYENLYRGETTIGLLANYFSGIAIFISLLGLFGLASFAAEQRIKEIGIRKVLGAGILNLMLIMSKGFLVLVGIGFLIAAPLAYFFMDNWLGDFEYRIQISAIVFLIAGVASLLITIMTVGYHSIRAASANPVKSLRYE</sequence>
<accession>A0A150XGD8</accession>
<evidence type="ECO:0000256" key="1">
    <source>
        <dbReference type="ARBA" id="ARBA00004651"/>
    </source>
</evidence>
<evidence type="ECO:0000256" key="4">
    <source>
        <dbReference type="ARBA" id="ARBA00022989"/>
    </source>
</evidence>
<name>A0A150XGD8_9BACT</name>
<dbReference type="GO" id="GO:0005886">
    <property type="term" value="C:plasma membrane"/>
    <property type="evidence" value="ECO:0007669"/>
    <property type="project" value="UniProtKB-SubCell"/>
</dbReference>
<feature type="domain" description="ABC3 transporter permease C-terminal" evidence="7">
    <location>
        <begin position="687"/>
        <end position="799"/>
    </location>
</feature>
<feature type="domain" description="ABC3 transporter permease C-terminal" evidence="7">
    <location>
        <begin position="303"/>
        <end position="417"/>
    </location>
</feature>
<evidence type="ECO:0000313" key="10">
    <source>
        <dbReference type="Proteomes" id="UP000075606"/>
    </source>
</evidence>
<dbReference type="InterPro" id="IPR025857">
    <property type="entry name" value="MacB_PCD"/>
</dbReference>
<feature type="transmembrane region" description="Helical" evidence="6">
    <location>
        <begin position="344"/>
        <end position="371"/>
    </location>
</feature>
<dbReference type="InterPro" id="IPR003838">
    <property type="entry name" value="ABC3_permease_C"/>
</dbReference>
<dbReference type="GO" id="GO:0022857">
    <property type="term" value="F:transmembrane transporter activity"/>
    <property type="evidence" value="ECO:0007669"/>
    <property type="project" value="TreeGrafter"/>
</dbReference>
<protein>
    <submittedName>
        <fullName evidence="9">Uncharacterized protein</fullName>
    </submittedName>
</protein>
<feature type="domain" description="MacB-like periplasmic core" evidence="8">
    <location>
        <begin position="42"/>
        <end position="257"/>
    </location>
</feature>
<dbReference type="OrthoDB" id="5933722at2"/>
<feature type="transmembrane region" description="Helical" evidence="6">
    <location>
        <begin position="438"/>
        <end position="458"/>
    </location>
</feature>
<proteinExistence type="predicted"/>
<evidence type="ECO:0000256" key="2">
    <source>
        <dbReference type="ARBA" id="ARBA00022475"/>
    </source>
</evidence>
<feature type="transmembrane region" description="Helical" evidence="6">
    <location>
        <begin position="765"/>
        <end position="789"/>
    </location>
</feature>
<keyword evidence="5 6" id="KW-0472">Membrane</keyword>
<evidence type="ECO:0000259" key="7">
    <source>
        <dbReference type="Pfam" id="PF02687"/>
    </source>
</evidence>
<evidence type="ECO:0000313" key="9">
    <source>
        <dbReference type="EMBL" id="KYG77744.1"/>
    </source>
</evidence>
<evidence type="ECO:0000256" key="3">
    <source>
        <dbReference type="ARBA" id="ARBA00022692"/>
    </source>
</evidence>
<feature type="transmembrane region" description="Helical" evidence="6">
    <location>
        <begin position="41"/>
        <end position="62"/>
    </location>
</feature>
<dbReference type="PANTHER" id="PTHR30572:SF18">
    <property type="entry name" value="ABC-TYPE MACROLIDE FAMILY EXPORT SYSTEM PERMEASE COMPONENT 2"/>
    <property type="match status" value="1"/>
</dbReference>
<keyword evidence="2" id="KW-1003">Cell membrane</keyword>
<keyword evidence="3 6" id="KW-0812">Transmembrane</keyword>
<dbReference type="EMBL" id="LRPC01000001">
    <property type="protein sequence ID" value="KYG77744.1"/>
    <property type="molecule type" value="Genomic_DNA"/>
</dbReference>
<gene>
    <name evidence="9" type="ORF">AWW68_02970</name>
</gene>
<dbReference type="PANTHER" id="PTHR30572">
    <property type="entry name" value="MEMBRANE COMPONENT OF TRANSPORTER-RELATED"/>
    <property type="match status" value="1"/>
</dbReference>
<evidence type="ECO:0000259" key="8">
    <source>
        <dbReference type="Pfam" id="PF12704"/>
    </source>
</evidence>
<feature type="transmembrane region" description="Helical" evidence="6">
    <location>
        <begin position="296"/>
        <end position="317"/>
    </location>
</feature>
<comment type="subcellular location">
    <subcellularLocation>
        <location evidence="1">Cell membrane</location>
        <topology evidence="1">Multi-pass membrane protein</topology>
    </subcellularLocation>
</comment>
<reference evidence="9 10" key="1">
    <citation type="submission" date="2016-01" db="EMBL/GenBank/DDBJ databases">
        <title>Genome sequencing of Roseivirga spongicola UST030701-084.</title>
        <authorList>
            <person name="Selvaratnam C."/>
            <person name="Thevarajoo S."/>
            <person name="Goh K.M."/>
            <person name="Ee R."/>
            <person name="Chan K.-G."/>
            <person name="Chong C.S."/>
        </authorList>
    </citation>
    <scope>NUCLEOTIDE SEQUENCE [LARGE SCALE GENOMIC DNA]</scope>
    <source>
        <strain evidence="9 10">UST030701-084</strain>
    </source>
</reference>
<dbReference type="InterPro" id="IPR050250">
    <property type="entry name" value="Macrolide_Exporter_MacB"/>
</dbReference>
<dbReference type="AlphaFoldDB" id="A0A150XGD8"/>
<organism evidence="9 10">
    <name type="scientific">Roseivirga spongicola</name>
    <dbReference type="NCBI Taxonomy" id="333140"/>
    <lineage>
        <taxon>Bacteria</taxon>
        <taxon>Pseudomonadati</taxon>
        <taxon>Bacteroidota</taxon>
        <taxon>Cytophagia</taxon>
        <taxon>Cytophagales</taxon>
        <taxon>Roseivirgaceae</taxon>
        <taxon>Roseivirga</taxon>
    </lineage>
</organism>
<keyword evidence="10" id="KW-1185">Reference proteome</keyword>
<feature type="transmembrane region" description="Helical" evidence="6">
    <location>
        <begin position="391"/>
        <end position="417"/>
    </location>
</feature>